<accession>M2TA39</accession>
<dbReference type="Pfam" id="PF01161">
    <property type="entry name" value="PBP"/>
    <property type="match status" value="1"/>
</dbReference>
<dbReference type="InterPro" id="IPR036610">
    <property type="entry name" value="PEBP-like_sf"/>
</dbReference>
<dbReference type="Gene3D" id="3.90.280.10">
    <property type="entry name" value="PEBP-like"/>
    <property type="match status" value="1"/>
</dbReference>
<reference evidence="1 2" key="1">
    <citation type="journal article" date="2013" name="Genome Announc.">
        <title>Draft Genome Sequence of Strain JLT2015T, Belonging to the Family Sphingomonadaceae of the Alphaproteobacteria.</title>
        <authorList>
            <person name="Tang K."/>
            <person name="Liu K."/>
            <person name="Li S."/>
            <person name="Jiao N."/>
        </authorList>
    </citation>
    <scope>NUCLEOTIDE SEQUENCE [LARGE SCALE GENOMIC DNA]</scope>
    <source>
        <strain evidence="1 2">JLT2015</strain>
    </source>
</reference>
<evidence type="ECO:0008006" key="3">
    <source>
        <dbReference type="Google" id="ProtNLM"/>
    </source>
</evidence>
<proteinExistence type="predicted"/>
<evidence type="ECO:0000313" key="2">
    <source>
        <dbReference type="Proteomes" id="UP000011717"/>
    </source>
</evidence>
<dbReference type="PATRIC" id="fig|1234595.3.peg.1353"/>
<sequence length="146" mass="15606">MTFSAYGQDVSPGLAWSGVPTGTQSLALLMEDPDAPAGHPFVHWVAWNIAPDLAELPGAVPPVPQVPDLMTLRQGRNTRGSIGYFGPRPPVGDEAHRYHFQLFALDTVLDIVPGSNREDLLAAMEGHVLASGELVGTYAQPQPPTQ</sequence>
<dbReference type="InterPro" id="IPR005247">
    <property type="entry name" value="YbhB_YbcL/LppC-like"/>
</dbReference>
<dbReference type="InterPro" id="IPR008914">
    <property type="entry name" value="PEBP"/>
</dbReference>
<evidence type="ECO:0000313" key="1">
    <source>
        <dbReference type="EMBL" id="EMD83449.1"/>
    </source>
</evidence>
<dbReference type="EMBL" id="AMRV01000003">
    <property type="protein sequence ID" value="EMD83449.1"/>
    <property type="molecule type" value="Genomic_DNA"/>
</dbReference>
<keyword evidence="2" id="KW-1185">Reference proteome</keyword>
<dbReference type="PANTHER" id="PTHR30289">
    <property type="entry name" value="UNCHARACTERIZED PROTEIN YBCL-RELATED"/>
    <property type="match status" value="1"/>
</dbReference>
<comment type="caution">
    <text evidence="1">The sequence shown here is derived from an EMBL/GenBank/DDBJ whole genome shotgun (WGS) entry which is preliminary data.</text>
</comment>
<dbReference type="AlphaFoldDB" id="M2TA39"/>
<dbReference type="OrthoDB" id="9797506at2"/>
<dbReference type="PANTHER" id="PTHR30289:SF1">
    <property type="entry name" value="PEBP (PHOSPHATIDYLETHANOLAMINE-BINDING PROTEIN) FAMILY PROTEIN"/>
    <property type="match status" value="1"/>
</dbReference>
<name>M2TA39_9SPHN</name>
<gene>
    <name evidence="1" type="ORF">C725_1350</name>
</gene>
<dbReference type="Proteomes" id="UP000011717">
    <property type="component" value="Unassembled WGS sequence"/>
</dbReference>
<dbReference type="CDD" id="cd00865">
    <property type="entry name" value="PEBP_bact_arch"/>
    <property type="match status" value="1"/>
</dbReference>
<protein>
    <recommendedName>
        <fullName evidence="3">YbhB/YbcL family Raf kinase inhibitor-like protein</fullName>
    </recommendedName>
</protein>
<dbReference type="NCBIfam" id="TIGR00481">
    <property type="entry name" value="YbhB/YbcL family Raf kinase inhibitor-like protein"/>
    <property type="match status" value="1"/>
</dbReference>
<dbReference type="SUPFAM" id="SSF49777">
    <property type="entry name" value="PEBP-like"/>
    <property type="match status" value="1"/>
</dbReference>
<organism evidence="1 2">
    <name type="scientific">Pacificimonas flava</name>
    <dbReference type="NCBI Taxonomy" id="1234595"/>
    <lineage>
        <taxon>Bacteria</taxon>
        <taxon>Pseudomonadati</taxon>
        <taxon>Pseudomonadota</taxon>
        <taxon>Alphaproteobacteria</taxon>
        <taxon>Sphingomonadales</taxon>
        <taxon>Sphingosinicellaceae</taxon>
        <taxon>Pacificimonas</taxon>
    </lineage>
</organism>
<dbReference type="RefSeq" id="WP_008601198.1">
    <property type="nucleotide sequence ID" value="NZ_AMRV01000003.1"/>
</dbReference>